<keyword evidence="2" id="KW-1185">Reference proteome</keyword>
<evidence type="ECO:0000313" key="1">
    <source>
        <dbReference type="EMBL" id="KAI8532534.1"/>
    </source>
</evidence>
<accession>A0ACC0LVZ0</accession>
<protein>
    <submittedName>
        <fullName evidence="1">Uncharacterized protein</fullName>
    </submittedName>
</protein>
<evidence type="ECO:0000313" key="2">
    <source>
        <dbReference type="Proteomes" id="UP001062846"/>
    </source>
</evidence>
<sequence length="459" mass="52274">MIRDLQETNVSSILQAEAMGNLHACVLVKAMNLPRIEVQGDNKQVIKLLFVIEAEPRSLGMCFHCFLIFVLTDMEISLSFCWCSYILGRQTCLEVHLVGPLQRKGGFKINRDASLRAIFCVIRALRRNSCLFNFAGAKAMNLSSIEVQGDKKQVVKLLCVTEAEPSSLGMCFHCFQIFVLTDMEISLSFCWCSYILGRQTRRPTGLHNPLTRTNPRPFVLQDIVEKRKDDDSLNEENDLFAIIDTSMIGLKCMDPVWSLETSGQFLLQIIALLLRYISGHFSVLLLGGGYCRRGSSCRRWIYRVLNQSLFEVINLEVHLAGPLMRRGGFKINRDAYFRAIFCMIRALRRNPFLFNFAGAKAMNLSSIEVQGDNKQVVKLLCVTGAQPSSLGMCFHCFQIFVLRIWRYLFHFPGVLGRQTRQPTGLQNPLTRTNDLNHGFLALFWIFFVFFMLLSLLGSL</sequence>
<dbReference type="Proteomes" id="UP001062846">
    <property type="component" value="Chromosome 11"/>
</dbReference>
<gene>
    <name evidence="1" type="ORF">RHMOL_Rhmol11G0220900</name>
</gene>
<dbReference type="EMBL" id="CM046398">
    <property type="protein sequence ID" value="KAI8532534.1"/>
    <property type="molecule type" value="Genomic_DNA"/>
</dbReference>
<proteinExistence type="predicted"/>
<comment type="caution">
    <text evidence="1">The sequence shown here is derived from an EMBL/GenBank/DDBJ whole genome shotgun (WGS) entry which is preliminary data.</text>
</comment>
<reference evidence="1" key="1">
    <citation type="submission" date="2022-02" db="EMBL/GenBank/DDBJ databases">
        <title>Plant Genome Project.</title>
        <authorList>
            <person name="Zhang R.-G."/>
        </authorList>
    </citation>
    <scope>NUCLEOTIDE SEQUENCE</scope>
    <source>
        <strain evidence="1">AT1</strain>
    </source>
</reference>
<organism evidence="1 2">
    <name type="scientific">Rhododendron molle</name>
    <name type="common">Chinese azalea</name>
    <name type="synonym">Azalea mollis</name>
    <dbReference type="NCBI Taxonomy" id="49168"/>
    <lineage>
        <taxon>Eukaryota</taxon>
        <taxon>Viridiplantae</taxon>
        <taxon>Streptophyta</taxon>
        <taxon>Embryophyta</taxon>
        <taxon>Tracheophyta</taxon>
        <taxon>Spermatophyta</taxon>
        <taxon>Magnoliopsida</taxon>
        <taxon>eudicotyledons</taxon>
        <taxon>Gunneridae</taxon>
        <taxon>Pentapetalae</taxon>
        <taxon>asterids</taxon>
        <taxon>Ericales</taxon>
        <taxon>Ericaceae</taxon>
        <taxon>Ericoideae</taxon>
        <taxon>Rhodoreae</taxon>
        <taxon>Rhododendron</taxon>
    </lineage>
</organism>
<name>A0ACC0LVZ0_RHOML</name>